<protein>
    <submittedName>
        <fullName evidence="2">Uncharacterized protein isoform X1</fullName>
    </submittedName>
</protein>
<organism evidence="1 2">
    <name type="scientific">Danio rerio</name>
    <name type="common">Zebrafish</name>
    <name type="synonym">Brachydanio rerio</name>
    <dbReference type="NCBI Taxonomy" id="7955"/>
    <lineage>
        <taxon>Eukaryota</taxon>
        <taxon>Metazoa</taxon>
        <taxon>Chordata</taxon>
        <taxon>Craniata</taxon>
        <taxon>Vertebrata</taxon>
        <taxon>Euteleostomi</taxon>
        <taxon>Actinopterygii</taxon>
        <taxon>Neopterygii</taxon>
        <taxon>Teleostei</taxon>
        <taxon>Ostariophysi</taxon>
        <taxon>Cypriniformes</taxon>
        <taxon>Danionidae</taxon>
        <taxon>Danioninae</taxon>
        <taxon>Danio</taxon>
    </lineage>
</organism>
<proteinExistence type="predicted"/>
<reference evidence="2" key="1">
    <citation type="submission" date="2025-08" db="UniProtKB">
        <authorList>
            <consortium name="RefSeq"/>
        </authorList>
    </citation>
    <scope>IDENTIFICATION</scope>
    <source>
        <strain evidence="2">Tuebingen</strain>
        <tissue evidence="2">Fibroblasts and whole tissue</tissue>
    </source>
</reference>
<sequence>MVAVKAFNPAGGELNLRSSPDLNPVIAVNSALQLQSAVVHVKLPDELATLEKLSTCRKKNPIKVRNHLKSKLLLFLFYLLSGVVTLMHLNPVIMVNSSLHLKSTDEPLGKVITTGKLSIGRLCRMTGVWPASFSQKASREDDMENLTRDKE</sequence>
<keyword evidence="1" id="KW-1185">Reference proteome</keyword>
<name>A0AC58HWS7_DANRE</name>
<dbReference type="Proteomes" id="UP000000437">
    <property type="component" value="Chromosome 2"/>
</dbReference>
<accession>A0AC58HWS7</accession>
<gene>
    <name evidence="2" type="primary">LOC137487485</name>
</gene>
<dbReference type="RefSeq" id="XP_073786432.1">
    <property type="nucleotide sequence ID" value="XM_073930331.1"/>
</dbReference>
<evidence type="ECO:0000313" key="1">
    <source>
        <dbReference type="Proteomes" id="UP000000437"/>
    </source>
</evidence>
<evidence type="ECO:0000313" key="2">
    <source>
        <dbReference type="RefSeq" id="XP_073786432.1"/>
    </source>
</evidence>